<feature type="chain" id="PRO_5015966622" description="NlpC/P60 domain-containing protein" evidence="5">
    <location>
        <begin position="30"/>
        <end position="281"/>
    </location>
</feature>
<feature type="signal peptide" evidence="5">
    <location>
        <begin position="1"/>
        <end position="29"/>
    </location>
</feature>
<dbReference type="AlphaFoldDB" id="A0A2U8DW32"/>
<evidence type="ECO:0000313" key="8">
    <source>
        <dbReference type="Proteomes" id="UP000244910"/>
    </source>
</evidence>
<gene>
    <name evidence="7" type="ORF">B9W14_20890</name>
</gene>
<dbReference type="InterPro" id="IPR000064">
    <property type="entry name" value="NLP_P60_dom"/>
</dbReference>
<dbReference type="EMBL" id="CP020953">
    <property type="protein sequence ID" value="AWI06850.1"/>
    <property type="molecule type" value="Genomic_DNA"/>
</dbReference>
<dbReference type="InterPro" id="IPR051202">
    <property type="entry name" value="Peptidase_C40"/>
</dbReference>
<dbReference type="InterPro" id="IPR036365">
    <property type="entry name" value="PGBD-like_sf"/>
</dbReference>
<dbReference type="SUPFAM" id="SSF54001">
    <property type="entry name" value="Cysteine proteinases"/>
    <property type="match status" value="1"/>
</dbReference>
<evidence type="ECO:0000256" key="4">
    <source>
        <dbReference type="ARBA" id="ARBA00022807"/>
    </source>
</evidence>
<evidence type="ECO:0000259" key="6">
    <source>
        <dbReference type="PROSITE" id="PS51935"/>
    </source>
</evidence>
<evidence type="ECO:0000313" key="7">
    <source>
        <dbReference type="EMBL" id="AWI06850.1"/>
    </source>
</evidence>
<dbReference type="PANTHER" id="PTHR47053:SF1">
    <property type="entry name" value="MUREIN DD-ENDOPEPTIDASE MEPH-RELATED"/>
    <property type="match status" value="1"/>
</dbReference>
<dbReference type="PROSITE" id="PS51935">
    <property type="entry name" value="NLPC_P60"/>
    <property type="match status" value="1"/>
</dbReference>
<accession>A0A2U8DW32</accession>
<dbReference type="GO" id="GO:0008234">
    <property type="term" value="F:cysteine-type peptidase activity"/>
    <property type="evidence" value="ECO:0007669"/>
    <property type="project" value="UniProtKB-KW"/>
</dbReference>
<evidence type="ECO:0000256" key="2">
    <source>
        <dbReference type="ARBA" id="ARBA00022670"/>
    </source>
</evidence>
<dbReference type="KEGG" id="cdrk:B9W14_20890"/>
<protein>
    <recommendedName>
        <fullName evidence="6">NlpC/P60 domain-containing protein</fullName>
    </recommendedName>
</protein>
<name>A0A2U8DW32_9CLOT</name>
<keyword evidence="8" id="KW-1185">Reference proteome</keyword>
<organism evidence="7 8">
    <name type="scientific">Clostridium drakei</name>
    <dbReference type="NCBI Taxonomy" id="332101"/>
    <lineage>
        <taxon>Bacteria</taxon>
        <taxon>Bacillati</taxon>
        <taxon>Bacillota</taxon>
        <taxon>Clostridia</taxon>
        <taxon>Eubacteriales</taxon>
        <taxon>Clostridiaceae</taxon>
        <taxon>Clostridium</taxon>
    </lineage>
</organism>
<dbReference type="Gene3D" id="3.90.1720.10">
    <property type="entry name" value="endopeptidase domain like (from Nostoc punctiforme)"/>
    <property type="match status" value="1"/>
</dbReference>
<dbReference type="PANTHER" id="PTHR47053">
    <property type="entry name" value="MUREIN DD-ENDOPEPTIDASE MEPH-RELATED"/>
    <property type="match status" value="1"/>
</dbReference>
<keyword evidence="4" id="KW-0788">Thiol protease</keyword>
<dbReference type="InterPro" id="IPR038765">
    <property type="entry name" value="Papain-like_cys_pep_sf"/>
</dbReference>
<reference evidence="8" key="1">
    <citation type="submission" date="2017-04" db="EMBL/GenBank/DDBJ databases">
        <authorList>
            <person name="Song Y."/>
            <person name="Cho B.-K."/>
        </authorList>
    </citation>
    <scope>NUCLEOTIDE SEQUENCE [LARGE SCALE GENOMIC DNA]</scope>
    <source>
        <strain evidence="8">SL1</strain>
    </source>
</reference>
<evidence type="ECO:0000256" key="1">
    <source>
        <dbReference type="ARBA" id="ARBA00007074"/>
    </source>
</evidence>
<keyword evidence="5" id="KW-0732">Signal</keyword>
<keyword evidence="3" id="KW-0378">Hydrolase</keyword>
<dbReference type="Pfam" id="PF00877">
    <property type="entry name" value="NLPC_P60"/>
    <property type="match status" value="1"/>
</dbReference>
<proteinExistence type="inferred from homology"/>
<evidence type="ECO:0000256" key="3">
    <source>
        <dbReference type="ARBA" id="ARBA00022801"/>
    </source>
</evidence>
<sequence>MKILKKIQIFLFLAAMIVFSGASFNKVQAATGNDIVNYAENFIGTPYAWGGNSPSEGFDCSGFTCYVYAHFGITLPRIASDQQSEGTYVSRSDLQPGDLVFFGSPAHHVGIYVGNGNMIHAPHTGDVVKISSLESDFSGGRRLVNPYSYEYICSIQHDLQRVHCLNLGQSYVTGTIDSQTQSAIYQFRSIVGLPSGSNVDSSVVDALNNITHKPTIGRGWSSNPVATRYFQWWIGSPRTGVFDAQTEQAAKAWQVKAGIWSAQGADGVIREKDWTAILAKL</sequence>
<dbReference type="Proteomes" id="UP000244910">
    <property type="component" value="Chromosome"/>
</dbReference>
<dbReference type="GO" id="GO:0006508">
    <property type="term" value="P:proteolysis"/>
    <property type="evidence" value="ECO:0007669"/>
    <property type="project" value="UniProtKB-KW"/>
</dbReference>
<evidence type="ECO:0000256" key="5">
    <source>
        <dbReference type="SAM" id="SignalP"/>
    </source>
</evidence>
<comment type="similarity">
    <text evidence="1">Belongs to the peptidase C40 family.</text>
</comment>
<dbReference type="SUPFAM" id="SSF47090">
    <property type="entry name" value="PGBD-like"/>
    <property type="match status" value="1"/>
</dbReference>
<keyword evidence="2" id="KW-0645">Protease</keyword>
<feature type="domain" description="NlpC/P60" evidence="6">
    <location>
        <begin position="29"/>
        <end position="150"/>
    </location>
</feature>